<protein>
    <submittedName>
        <fullName evidence="7">S41 family peptidase</fullName>
    </submittedName>
</protein>
<dbReference type="InterPro" id="IPR005151">
    <property type="entry name" value="Tail-specific_protease"/>
</dbReference>
<keyword evidence="3 5" id="KW-0378">Hydrolase</keyword>
<dbReference type="SUPFAM" id="SSF50156">
    <property type="entry name" value="PDZ domain-like"/>
    <property type="match status" value="1"/>
</dbReference>
<dbReference type="AlphaFoldDB" id="A0A848BAK5"/>
<evidence type="ECO:0000313" key="8">
    <source>
        <dbReference type="Proteomes" id="UP000543804"/>
    </source>
</evidence>
<evidence type="ECO:0000259" key="6">
    <source>
        <dbReference type="PROSITE" id="PS50106"/>
    </source>
</evidence>
<dbReference type="GO" id="GO:0004175">
    <property type="term" value="F:endopeptidase activity"/>
    <property type="evidence" value="ECO:0007669"/>
    <property type="project" value="TreeGrafter"/>
</dbReference>
<dbReference type="PROSITE" id="PS50106">
    <property type="entry name" value="PDZ"/>
    <property type="match status" value="1"/>
</dbReference>
<keyword evidence="2 5" id="KW-0645">Protease</keyword>
<keyword evidence="8" id="KW-1185">Reference proteome</keyword>
<comment type="caution">
    <text evidence="7">The sequence shown here is derived from an EMBL/GenBank/DDBJ whole genome shotgun (WGS) entry which is preliminary data.</text>
</comment>
<evidence type="ECO:0000256" key="5">
    <source>
        <dbReference type="RuleBase" id="RU004404"/>
    </source>
</evidence>
<evidence type="ECO:0000256" key="1">
    <source>
        <dbReference type="ARBA" id="ARBA00009179"/>
    </source>
</evidence>
<dbReference type="GO" id="GO:0030288">
    <property type="term" value="C:outer membrane-bounded periplasmic space"/>
    <property type="evidence" value="ECO:0007669"/>
    <property type="project" value="TreeGrafter"/>
</dbReference>
<evidence type="ECO:0000256" key="2">
    <source>
        <dbReference type="ARBA" id="ARBA00022670"/>
    </source>
</evidence>
<reference evidence="7 8" key="1">
    <citation type="submission" date="2020-04" db="EMBL/GenBank/DDBJ databases">
        <authorList>
            <person name="Hitch T.C.A."/>
            <person name="Wylensek D."/>
            <person name="Clavel T."/>
        </authorList>
    </citation>
    <scope>NUCLEOTIDE SEQUENCE [LARGE SCALE GENOMIC DNA]</scope>
    <source>
        <strain evidence="7 8">PG-130-P53-12</strain>
    </source>
</reference>
<dbReference type="FunFam" id="2.30.42.10:FF:000063">
    <property type="entry name" value="Peptidase, S41 family"/>
    <property type="match status" value="1"/>
</dbReference>
<dbReference type="Pfam" id="PF22694">
    <property type="entry name" value="CtpB_N-like"/>
    <property type="match status" value="1"/>
</dbReference>
<dbReference type="Gene3D" id="2.30.42.10">
    <property type="match status" value="1"/>
</dbReference>
<name>A0A848BAK5_9FIRM</name>
<dbReference type="InterPro" id="IPR036034">
    <property type="entry name" value="PDZ_sf"/>
</dbReference>
<dbReference type="InterPro" id="IPR055210">
    <property type="entry name" value="CtpA/B_N"/>
</dbReference>
<dbReference type="InterPro" id="IPR004447">
    <property type="entry name" value="Peptidase_S41A"/>
</dbReference>
<dbReference type="GO" id="GO:0007165">
    <property type="term" value="P:signal transduction"/>
    <property type="evidence" value="ECO:0007669"/>
    <property type="project" value="TreeGrafter"/>
</dbReference>
<dbReference type="CDD" id="cd07560">
    <property type="entry name" value="Peptidase_S41_CPP"/>
    <property type="match status" value="1"/>
</dbReference>
<keyword evidence="4 5" id="KW-0720">Serine protease</keyword>
<dbReference type="PANTHER" id="PTHR32060:SF30">
    <property type="entry name" value="CARBOXY-TERMINAL PROCESSING PROTEASE CTPA"/>
    <property type="match status" value="1"/>
</dbReference>
<dbReference type="EMBL" id="JABAFA010000020">
    <property type="protein sequence ID" value="NMD99144.1"/>
    <property type="molecule type" value="Genomic_DNA"/>
</dbReference>
<dbReference type="PANTHER" id="PTHR32060">
    <property type="entry name" value="TAIL-SPECIFIC PROTEASE"/>
    <property type="match status" value="1"/>
</dbReference>
<gene>
    <name evidence="7" type="ORF">HF878_06615</name>
</gene>
<dbReference type="Gene3D" id="3.90.226.10">
    <property type="entry name" value="2-enoyl-CoA Hydratase, Chain A, domain 1"/>
    <property type="match status" value="1"/>
</dbReference>
<dbReference type="GO" id="GO:0008236">
    <property type="term" value="F:serine-type peptidase activity"/>
    <property type="evidence" value="ECO:0007669"/>
    <property type="project" value="UniProtKB-KW"/>
</dbReference>
<dbReference type="Pfam" id="PF03572">
    <property type="entry name" value="Peptidase_S41"/>
    <property type="match status" value="1"/>
</dbReference>
<feature type="domain" description="PDZ" evidence="6">
    <location>
        <begin position="87"/>
        <end position="170"/>
    </location>
</feature>
<evidence type="ECO:0000256" key="4">
    <source>
        <dbReference type="ARBA" id="ARBA00022825"/>
    </source>
</evidence>
<proteinExistence type="inferred from homology"/>
<dbReference type="InterPro" id="IPR041489">
    <property type="entry name" value="PDZ_6"/>
</dbReference>
<comment type="similarity">
    <text evidence="1 5">Belongs to the peptidase S41A family.</text>
</comment>
<dbReference type="SUPFAM" id="SSF52096">
    <property type="entry name" value="ClpP/crotonase"/>
    <property type="match status" value="1"/>
</dbReference>
<accession>A0A848BAK5</accession>
<dbReference type="Gene3D" id="3.30.750.44">
    <property type="match status" value="1"/>
</dbReference>
<dbReference type="Proteomes" id="UP000543804">
    <property type="component" value="Unassembled WGS sequence"/>
</dbReference>
<dbReference type="InterPro" id="IPR029045">
    <property type="entry name" value="ClpP/crotonase-like_dom_sf"/>
</dbReference>
<dbReference type="InterPro" id="IPR001478">
    <property type="entry name" value="PDZ"/>
</dbReference>
<dbReference type="Pfam" id="PF17820">
    <property type="entry name" value="PDZ_6"/>
    <property type="match status" value="1"/>
</dbReference>
<evidence type="ECO:0000256" key="3">
    <source>
        <dbReference type="ARBA" id="ARBA00022801"/>
    </source>
</evidence>
<sequence>MSKKKIIAGCLAAFLAGGIAAVGGICYLVGFRAEHIGDLARFLGARRFIESRYVGDVDDEKLMDGAISGMVQALGDPHSIYLDPEMYGQLMSQTEGSFGGIGVYMGFKDGSVSIISVMEGTPGESAGLRAGDEIVAVDGTPVTEYQPEEVAMHIRGEVGTDVTLTIRRAGEEDKDYTLTRGSIEMKTVAGKMLADGMGYIRIGTFSEHTGREFASALQELEGQGMQGLILDLRENPGGLIKSCVEVADHVVPKGTVVSVIEKNGKKETYESDLAESKYPIVVLIDGNSASAAEILAGALQDTGAATLVGTKSYGKGSVQVVVPMHHDDALKLTIAKYYTPSGRCIDGIGIEPDVEVALPQDATSDVQLEKAEEVLRGKL</sequence>
<dbReference type="SMART" id="SM00228">
    <property type="entry name" value="PDZ"/>
    <property type="match status" value="1"/>
</dbReference>
<evidence type="ECO:0000313" key="7">
    <source>
        <dbReference type="EMBL" id="NMD99144.1"/>
    </source>
</evidence>
<dbReference type="CDD" id="cd06782">
    <property type="entry name" value="cpPDZ_CPP-like"/>
    <property type="match status" value="1"/>
</dbReference>
<dbReference type="NCBIfam" id="TIGR00225">
    <property type="entry name" value="prc"/>
    <property type="match status" value="1"/>
</dbReference>
<dbReference type="RefSeq" id="WP_170077558.1">
    <property type="nucleotide sequence ID" value="NZ_JABAFA010000020.1"/>
</dbReference>
<organism evidence="7 8">
    <name type="scientific">Selenomonas bovis</name>
    <dbReference type="NCBI Taxonomy" id="416586"/>
    <lineage>
        <taxon>Bacteria</taxon>
        <taxon>Bacillati</taxon>
        <taxon>Bacillota</taxon>
        <taxon>Negativicutes</taxon>
        <taxon>Selenomonadales</taxon>
        <taxon>Selenomonadaceae</taxon>
        <taxon>Selenomonas</taxon>
    </lineage>
</organism>
<dbReference type="GO" id="GO:0006508">
    <property type="term" value="P:proteolysis"/>
    <property type="evidence" value="ECO:0007669"/>
    <property type="project" value="UniProtKB-KW"/>
</dbReference>
<dbReference type="SMART" id="SM00245">
    <property type="entry name" value="TSPc"/>
    <property type="match status" value="1"/>
</dbReference>